<organism evidence="1 2">
    <name type="scientific">Linum tenue</name>
    <dbReference type="NCBI Taxonomy" id="586396"/>
    <lineage>
        <taxon>Eukaryota</taxon>
        <taxon>Viridiplantae</taxon>
        <taxon>Streptophyta</taxon>
        <taxon>Embryophyta</taxon>
        <taxon>Tracheophyta</taxon>
        <taxon>Spermatophyta</taxon>
        <taxon>Magnoliopsida</taxon>
        <taxon>eudicotyledons</taxon>
        <taxon>Gunneridae</taxon>
        <taxon>Pentapetalae</taxon>
        <taxon>rosids</taxon>
        <taxon>fabids</taxon>
        <taxon>Malpighiales</taxon>
        <taxon>Linaceae</taxon>
        <taxon>Linum</taxon>
    </lineage>
</organism>
<dbReference type="EMBL" id="CAMGYJ010000009">
    <property type="protein sequence ID" value="CAI0469828.1"/>
    <property type="molecule type" value="Genomic_DNA"/>
</dbReference>
<protein>
    <submittedName>
        <fullName evidence="1">Uncharacterized protein</fullName>
    </submittedName>
</protein>
<keyword evidence="2" id="KW-1185">Reference proteome</keyword>
<evidence type="ECO:0000313" key="1">
    <source>
        <dbReference type="EMBL" id="CAI0469828.1"/>
    </source>
</evidence>
<dbReference type="Proteomes" id="UP001154282">
    <property type="component" value="Unassembled WGS sequence"/>
</dbReference>
<reference evidence="1" key="1">
    <citation type="submission" date="2022-08" db="EMBL/GenBank/DDBJ databases">
        <authorList>
            <person name="Gutierrez-Valencia J."/>
        </authorList>
    </citation>
    <scope>NUCLEOTIDE SEQUENCE</scope>
</reference>
<name>A0AAV0PEY0_9ROSI</name>
<sequence>MNISFQMMIMIKILVANLVNDWKTKMKGDNRGRISLGLAAVLALMKTARLFFLLDTPNSILEFDDMVTGINVVMLADIN</sequence>
<dbReference type="AlphaFoldDB" id="A0AAV0PEY0"/>
<proteinExistence type="predicted"/>
<evidence type="ECO:0000313" key="2">
    <source>
        <dbReference type="Proteomes" id="UP001154282"/>
    </source>
</evidence>
<gene>
    <name evidence="1" type="ORF">LITE_LOCUS38319</name>
</gene>
<comment type="caution">
    <text evidence="1">The sequence shown here is derived from an EMBL/GenBank/DDBJ whole genome shotgun (WGS) entry which is preliminary data.</text>
</comment>
<accession>A0AAV0PEY0</accession>